<evidence type="ECO:0000313" key="3">
    <source>
        <dbReference type="Proteomes" id="UP000298030"/>
    </source>
</evidence>
<protein>
    <submittedName>
        <fullName evidence="2">Uncharacterized protein</fullName>
    </submittedName>
</protein>
<dbReference type="Proteomes" id="UP000298030">
    <property type="component" value="Unassembled WGS sequence"/>
</dbReference>
<name>A0A4Y7SZG4_COPMI</name>
<reference evidence="2 3" key="1">
    <citation type="journal article" date="2019" name="Nat. Ecol. Evol.">
        <title>Megaphylogeny resolves global patterns of mushroom evolution.</title>
        <authorList>
            <person name="Varga T."/>
            <person name="Krizsan K."/>
            <person name="Foldi C."/>
            <person name="Dima B."/>
            <person name="Sanchez-Garcia M."/>
            <person name="Sanchez-Ramirez S."/>
            <person name="Szollosi G.J."/>
            <person name="Szarkandi J.G."/>
            <person name="Papp V."/>
            <person name="Albert L."/>
            <person name="Andreopoulos W."/>
            <person name="Angelini C."/>
            <person name="Antonin V."/>
            <person name="Barry K.W."/>
            <person name="Bougher N.L."/>
            <person name="Buchanan P."/>
            <person name="Buyck B."/>
            <person name="Bense V."/>
            <person name="Catcheside P."/>
            <person name="Chovatia M."/>
            <person name="Cooper J."/>
            <person name="Damon W."/>
            <person name="Desjardin D."/>
            <person name="Finy P."/>
            <person name="Geml J."/>
            <person name="Haridas S."/>
            <person name="Hughes K."/>
            <person name="Justo A."/>
            <person name="Karasinski D."/>
            <person name="Kautmanova I."/>
            <person name="Kiss B."/>
            <person name="Kocsube S."/>
            <person name="Kotiranta H."/>
            <person name="LaButti K.M."/>
            <person name="Lechner B.E."/>
            <person name="Liimatainen K."/>
            <person name="Lipzen A."/>
            <person name="Lukacs Z."/>
            <person name="Mihaltcheva S."/>
            <person name="Morgado L.N."/>
            <person name="Niskanen T."/>
            <person name="Noordeloos M.E."/>
            <person name="Ohm R.A."/>
            <person name="Ortiz-Santana B."/>
            <person name="Ovrebo C."/>
            <person name="Racz N."/>
            <person name="Riley R."/>
            <person name="Savchenko A."/>
            <person name="Shiryaev A."/>
            <person name="Soop K."/>
            <person name="Spirin V."/>
            <person name="Szebenyi C."/>
            <person name="Tomsovsky M."/>
            <person name="Tulloss R.E."/>
            <person name="Uehling J."/>
            <person name="Grigoriev I.V."/>
            <person name="Vagvolgyi C."/>
            <person name="Papp T."/>
            <person name="Martin F.M."/>
            <person name="Miettinen O."/>
            <person name="Hibbett D.S."/>
            <person name="Nagy L.G."/>
        </authorList>
    </citation>
    <scope>NUCLEOTIDE SEQUENCE [LARGE SCALE GENOMIC DNA]</scope>
    <source>
        <strain evidence="2 3">FP101781</strain>
    </source>
</reference>
<feature type="compositionally biased region" description="Basic residues" evidence="1">
    <location>
        <begin position="93"/>
        <end position="102"/>
    </location>
</feature>
<keyword evidence="3" id="KW-1185">Reference proteome</keyword>
<evidence type="ECO:0000313" key="2">
    <source>
        <dbReference type="EMBL" id="TEB27246.1"/>
    </source>
</evidence>
<proteinExistence type="predicted"/>
<sequence length="132" mass="15350">MINRHIMVPVRNNRVTASMLALSLQLITLGLLFTIGADYNMFIQSPSWTEAGQTDKHRRSRAHQLGVEVTAEKPTGNRMLSPNDDARADRAERKRRMREKRRWPASICDGRFRSGMEAIRKQQKDSLRFRNR</sequence>
<gene>
    <name evidence="2" type="ORF">FA13DRAFT_946590</name>
</gene>
<dbReference type="AlphaFoldDB" id="A0A4Y7SZG4"/>
<dbReference type="EMBL" id="QPFP01000041">
    <property type="protein sequence ID" value="TEB27246.1"/>
    <property type="molecule type" value="Genomic_DNA"/>
</dbReference>
<accession>A0A4Y7SZG4</accession>
<feature type="region of interest" description="Disordered" evidence="1">
    <location>
        <begin position="49"/>
        <end position="102"/>
    </location>
</feature>
<organism evidence="2 3">
    <name type="scientific">Coprinellus micaceus</name>
    <name type="common">Glistening ink-cap mushroom</name>
    <name type="synonym">Coprinus micaceus</name>
    <dbReference type="NCBI Taxonomy" id="71717"/>
    <lineage>
        <taxon>Eukaryota</taxon>
        <taxon>Fungi</taxon>
        <taxon>Dikarya</taxon>
        <taxon>Basidiomycota</taxon>
        <taxon>Agaricomycotina</taxon>
        <taxon>Agaricomycetes</taxon>
        <taxon>Agaricomycetidae</taxon>
        <taxon>Agaricales</taxon>
        <taxon>Agaricineae</taxon>
        <taxon>Psathyrellaceae</taxon>
        <taxon>Coprinellus</taxon>
    </lineage>
</organism>
<evidence type="ECO:0000256" key="1">
    <source>
        <dbReference type="SAM" id="MobiDB-lite"/>
    </source>
</evidence>
<comment type="caution">
    <text evidence="2">The sequence shown here is derived from an EMBL/GenBank/DDBJ whole genome shotgun (WGS) entry which is preliminary data.</text>
</comment>